<evidence type="ECO:0000256" key="1">
    <source>
        <dbReference type="SAM" id="Phobius"/>
    </source>
</evidence>
<dbReference type="Gene3D" id="6.10.340.10">
    <property type="match status" value="1"/>
</dbReference>
<protein>
    <submittedName>
        <fullName evidence="5">Diguanylate cyclase</fullName>
    </submittedName>
</protein>
<dbReference type="Pfam" id="PF05228">
    <property type="entry name" value="CHASE4"/>
    <property type="match status" value="1"/>
</dbReference>
<accession>A0ABS3TMF5</accession>
<dbReference type="CDD" id="cd00130">
    <property type="entry name" value="PAS"/>
    <property type="match status" value="1"/>
</dbReference>
<name>A0ABS3TMF5_9PSED</name>
<dbReference type="InterPro" id="IPR052155">
    <property type="entry name" value="Biofilm_reg_signaling"/>
</dbReference>
<keyword evidence="1" id="KW-0472">Membrane</keyword>
<keyword evidence="6" id="KW-1185">Reference proteome</keyword>
<dbReference type="InterPro" id="IPR013767">
    <property type="entry name" value="PAS_fold"/>
</dbReference>
<dbReference type="RefSeq" id="WP_208312681.1">
    <property type="nucleotide sequence ID" value="NZ_JAELYA010000002.1"/>
</dbReference>
<gene>
    <name evidence="5" type="ORF">JFY56_06325</name>
</gene>
<feature type="domain" description="PAS" evidence="2">
    <location>
        <begin position="357"/>
        <end position="427"/>
    </location>
</feature>
<dbReference type="SUPFAM" id="SSF55785">
    <property type="entry name" value="PYP-like sensor domain (PAS domain)"/>
    <property type="match status" value="1"/>
</dbReference>
<dbReference type="Pfam" id="PF00989">
    <property type="entry name" value="PAS"/>
    <property type="match status" value="1"/>
</dbReference>
<evidence type="ECO:0000313" key="5">
    <source>
        <dbReference type="EMBL" id="MBO3274832.1"/>
    </source>
</evidence>
<dbReference type="InterPro" id="IPR000014">
    <property type="entry name" value="PAS"/>
</dbReference>
<comment type="caution">
    <text evidence="5">The sequence shown here is derived from an EMBL/GenBank/DDBJ whole genome shotgun (WGS) entry which is preliminary data.</text>
</comment>
<dbReference type="InterPro" id="IPR000160">
    <property type="entry name" value="GGDEF_dom"/>
</dbReference>
<organism evidence="5 6">
    <name type="scientific">Pseudomonas schmalbachii</name>
    <dbReference type="NCBI Taxonomy" id="2816993"/>
    <lineage>
        <taxon>Bacteria</taxon>
        <taxon>Pseudomonadati</taxon>
        <taxon>Pseudomonadota</taxon>
        <taxon>Gammaproteobacteria</taxon>
        <taxon>Pseudomonadales</taxon>
        <taxon>Pseudomonadaceae</taxon>
        <taxon>Pseudomonas</taxon>
    </lineage>
</organism>
<evidence type="ECO:0000313" key="6">
    <source>
        <dbReference type="Proteomes" id="UP000669060"/>
    </source>
</evidence>
<feature type="domain" description="GGDEF" evidence="4">
    <location>
        <begin position="513"/>
        <end position="645"/>
    </location>
</feature>
<dbReference type="PROSITE" id="PS50887">
    <property type="entry name" value="GGDEF"/>
    <property type="match status" value="1"/>
</dbReference>
<dbReference type="PROSITE" id="PS50885">
    <property type="entry name" value="HAMP"/>
    <property type="match status" value="1"/>
</dbReference>
<dbReference type="SMART" id="SM00304">
    <property type="entry name" value="HAMP"/>
    <property type="match status" value="1"/>
</dbReference>
<evidence type="ECO:0000259" key="4">
    <source>
        <dbReference type="PROSITE" id="PS50887"/>
    </source>
</evidence>
<dbReference type="Pfam" id="PF00672">
    <property type="entry name" value="HAMP"/>
    <property type="match status" value="1"/>
</dbReference>
<evidence type="ECO:0000259" key="3">
    <source>
        <dbReference type="PROSITE" id="PS50885"/>
    </source>
</evidence>
<proteinExistence type="predicted"/>
<dbReference type="Gene3D" id="3.30.70.270">
    <property type="match status" value="1"/>
</dbReference>
<dbReference type="InterPro" id="IPR035965">
    <property type="entry name" value="PAS-like_dom_sf"/>
</dbReference>
<dbReference type="PROSITE" id="PS50112">
    <property type="entry name" value="PAS"/>
    <property type="match status" value="1"/>
</dbReference>
<dbReference type="SMART" id="SM00091">
    <property type="entry name" value="PAS"/>
    <property type="match status" value="1"/>
</dbReference>
<keyword evidence="1" id="KW-0812">Transmembrane</keyword>
<dbReference type="EMBL" id="JAELYA010000002">
    <property type="protein sequence ID" value="MBO3274832.1"/>
    <property type="molecule type" value="Genomic_DNA"/>
</dbReference>
<reference evidence="5 6" key="1">
    <citation type="submission" date="2020-12" db="EMBL/GenBank/DDBJ databases">
        <title>Pseudomonas schmalbachii sp. nov. isolated from millipede gut.</title>
        <authorList>
            <person name="Shelomi M."/>
        </authorList>
    </citation>
    <scope>NUCLEOTIDE SEQUENCE [LARGE SCALE GENOMIC DNA]</scope>
    <source>
        <strain evidence="5 6">Milli4</strain>
    </source>
</reference>
<dbReference type="PANTHER" id="PTHR44757:SF2">
    <property type="entry name" value="BIOFILM ARCHITECTURE MAINTENANCE PROTEIN MBAA"/>
    <property type="match status" value="1"/>
</dbReference>
<dbReference type="NCBIfam" id="TIGR00229">
    <property type="entry name" value="sensory_box"/>
    <property type="match status" value="1"/>
</dbReference>
<dbReference type="Proteomes" id="UP000669060">
    <property type="component" value="Unassembled WGS sequence"/>
</dbReference>
<sequence length="649" mass="72710">MTLRKRLFWLFLPLLAIALASVWLLSERVLLSRYDGVDSQRLYDQVRILYNRLIYERKRNLDFIRIYSWWDESHEFVHNPTQNYINENLEIDMLRHLGFDFVFYLDANGKVIAEKWNLPDQDERITAGPTPPDDERLEQAIVRSAIKVGALDFQQGLSGFTQLLMVGGSPVMLFSHPISDNTGQIKPDGALVAGMLLNNKRLETYQLQVGAKMQVLPPTQLDSSWRALSIPRLDGGVMLNEGKVLDNARRQIDMMFLNSLGEPQFRFEITLPRQVYQQGQQAIRLFLGEALAIILAALAVGYLILEFWIIRPLQRLNREASVIGNDPRMERLSEGGASELRQLSGELNRMIERLEQSEARDQAILDTIRDGYIEMDPTGNLLMVNAAFCKMVGYSIEELAGRHIGLLLGEEDLERGSQLQKRALAGETDLSFAAPFTRADGTQVNLETLMSIIPGQHGEFAGVRGILRDISGQLAYQNQLLGLAYQDTLTGLGNRKAFEEQLPQTLQQIDGQQSVALLYFDLDKFKLVNDQFGHAAGDAVLSSVGVRLRNNLRDHDKAFRLGGDEFAVLLKNADAELAGNVAARLLKALDEPYHYGDTPIDVISASIGIALAPEDAQSAENLTAAADKAMYRAKRQRNTCCRYSPTGSI</sequence>
<evidence type="ECO:0000259" key="2">
    <source>
        <dbReference type="PROSITE" id="PS50112"/>
    </source>
</evidence>
<dbReference type="InterPro" id="IPR043128">
    <property type="entry name" value="Rev_trsase/Diguanyl_cyclase"/>
</dbReference>
<dbReference type="InterPro" id="IPR007892">
    <property type="entry name" value="CHASE4"/>
</dbReference>
<dbReference type="NCBIfam" id="TIGR00254">
    <property type="entry name" value="GGDEF"/>
    <property type="match status" value="1"/>
</dbReference>
<dbReference type="Gene3D" id="3.30.450.20">
    <property type="entry name" value="PAS domain"/>
    <property type="match status" value="1"/>
</dbReference>
<dbReference type="Pfam" id="PF00990">
    <property type="entry name" value="GGDEF"/>
    <property type="match status" value="1"/>
</dbReference>
<dbReference type="InterPro" id="IPR029787">
    <property type="entry name" value="Nucleotide_cyclase"/>
</dbReference>
<dbReference type="SMART" id="SM00267">
    <property type="entry name" value="GGDEF"/>
    <property type="match status" value="1"/>
</dbReference>
<dbReference type="SUPFAM" id="SSF55073">
    <property type="entry name" value="Nucleotide cyclase"/>
    <property type="match status" value="1"/>
</dbReference>
<dbReference type="PANTHER" id="PTHR44757">
    <property type="entry name" value="DIGUANYLATE CYCLASE DGCP"/>
    <property type="match status" value="1"/>
</dbReference>
<feature type="transmembrane region" description="Helical" evidence="1">
    <location>
        <begin position="285"/>
        <end position="309"/>
    </location>
</feature>
<dbReference type="CDD" id="cd01949">
    <property type="entry name" value="GGDEF"/>
    <property type="match status" value="1"/>
</dbReference>
<dbReference type="InterPro" id="IPR003660">
    <property type="entry name" value="HAMP_dom"/>
</dbReference>
<keyword evidence="1" id="KW-1133">Transmembrane helix</keyword>
<feature type="domain" description="HAMP" evidence="3">
    <location>
        <begin position="307"/>
        <end position="359"/>
    </location>
</feature>